<evidence type="ECO:0000259" key="12">
    <source>
        <dbReference type="SMART" id="SM00986"/>
    </source>
</evidence>
<dbReference type="Pfam" id="PF03167">
    <property type="entry name" value="UDG"/>
    <property type="match status" value="1"/>
</dbReference>
<evidence type="ECO:0000256" key="10">
    <source>
        <dbReference type="ARBA" id="ARBA00023014"/>
    </source>
</evidence>
<dbReference type="GO" id="GO:0004844">
    <property type="term" value="F:uracil DNA N-glycosylase activity"/>
    <property type="evidence" value="ECO:0007669"/>
    <property type="project" value="UniProtKB-EC"/>
</dbReference>
<evidence type="ECO:0000256" key="3">
    <source>
        <dbReference type="ARBA" id="ARBA00012030"/>
    </source>
</evidence>
<keyword evidence="7" id="KW-0227">DNA damage</keyword>
<evidence type="ECO:0000256" key="1">
    <source>
        <dbReference type="ARBA" id="ARBA00001400"/>
    </source>
</evidence>
<gene>
    <name evidence="13" type="ORF">TH66_12915</name>
</gene>
<dbReference type="GO" id="GO:0046872">
    <property type="term" value="F:metal ion binding"/>
    <property type="evidence" value="ECO:0007669"/>
    <property type="project" value="UniProtKB-KW"/>
</dbReference>
<dbReference type="InterPro" id="IPR005273">
    <property type="entry name" value="Ura-DNA_glyco_family4"/>
</dbReference>
<dbReference type="PANTHER" id="PTHR33693">
    <property type="entry name" value="TYPE-5 URACIL-DNA GLYCOSYLASE"/>
    <property type="match status" value="1"/>
</dbReference>
<sequence>MVALAVRCTACAELAATRTTVVVGVYPPGADVLLIGEAPGAQEDAAGVPFVGKAGQLLDALLAEAGLERGRVAIANVLKCRPPGNRKPRRSEMERCRPWLARQIELVDPLVICTLGGTATEWALGRGTRITAVRGTEQAYAGRPLIPTYHPSAAIRFGPQGAPLAALREDLAQVADLARRLRAERAVR</sequence>
<evidence type="ECO:0000313" key="13">
    <source>
        <dbReference type="EMBL" id="KWX03896.1"/>
    </source>
</evidence>
<evidence type="ECO:0000256" key="8">
    <source>
        <dbReference type="ARBA" id="ARBA00022801"/>
    </source>
</evidence>
<comment type="catalytic activity">
    <reaction evidence="1">
        <text>Hydrolyzes single-stranded DNA or mismatched double-stranded DNA and polynucleotides, releasing free uracil.</text>
        <dbReference type="EC" id="3.2.2.27"/>
    </reaction>
</comment>
<reference evidence="13 14" key="1">
    <citation type="submission" date="2015-02" db="EMBL/GenBank/DDBJ databases">
        <title>Physiological reanalysis, assessment of diazotrophy, and genome sequences of multiple isolates of Streptomyces thermoautotrophicus.</title>
        <authorList>
            <person name="MacKellar D.C."/>
            <person name="Lieber L."/>
            <person name="Norman J."/>
            <person name="Bolger A."/>
            <person name="Tobin C."/>
            <person name="Murray J.W."/>
            <person name="Prell J."/>
        </authorList>
    </citation>
    <scope>NUCLEOTIDE SEQUENCE [LARGE SCALE GENOMIC DNA]</scope>
    <source>
        <strain evidence="13 14">UBT1</strain>
    </source>
</reference>
<evidence type="ECO:0000256" key="2">
    <source>
        <dbReference type="ARBA" id="ARBA00006521"/>
    </source>
</evidence>
<dbReference type="EMBL" id="JYIJ01000017">
    <property type="protein sequence ID" value="KWX03896.1"/>
    <property type="molecule type" value="Genomic_DNA"/>
</dbReference>
<dbReference type="SMART" id="SM00987">
    <property type="entry name" value="UreE_C"/>
    <property type="match status" value="1"/>
</dbReference>
<keyword evidence="10" id="KW-0411">Iron-sulfur</keyword>
<dbReference type="SMART" id="SM00986">
    <property type="entry name" value="UDG"/>
    <property type="match status" value="1"/>
</dbReference>
<dbReference type="AlphaFoldDB" id="A0A132N1M5"/>
<name>A0A132N1M5_9ACTN</name>
<comment type="caution">
    <text evidence="13">The sequence shown here is derived from an EMBL/GenBank/DDBJ whole genome shotgun (WGS) entry which is preliminary data.</text>
</comment>
<keyword evidence="5" id="KW-0004">4Fe-4S</keyword>
<dbReference type="CDD" id="cd10030">
    <property type="entry name" value="UDG-F4_TTUDGA_SPO1dp_like"/>
    <property type="match status" value="1"/>
</dbReference>
<dbReference type="SUPFAM" id="SSF52141">
    <property type="entry name" value="Uracil-DNA glycosylase-like"/>
    <property type="match status" value="1"/>
</dbReference>
<keyword evidence="11" id="KW-0234">DNA repair</keyword>
<dbReference type="GO" id="GO:0006281">
    <property type="term" value="P:DNA repair"/>
    <property type="evidence" value="ECO:0007669"/>
    <property type="project" value="UniProtKB-KW"/>
</dbReference>
<dbReference type="PANTHER" id="PTHR33693:SF1">
    <property type="entry name" value="TYPE-4 URACIL-DNA GLYCOSYLASE"/>
    <property type="match status" value="1"/>
</dbReference>
<dbReference type="InterPro" id="IPR036895">
    <property type="entry name" value="Uracil-DNA_glycosylase-like_sf"/>
</dbReference>
<keyword evidence="9" id="KW-0408">Iron</keyword>
<organism evidence="13 14">
    <name type="scientific">Carbonactinospora thermoautotrophica</name>
    <dbReference type="NCBI Taxonomy" id="1469144"/>
    <lineage>
        <taxon>Bacteria</taxon>
        <taxon>Bacillati</taxon>
        <taxon>Actinomycetota</taxon>
        <taxon>Actinomycetes</taxon>
        <taxon>Kitasatosporales</taxon>
        <taxon>Carbonactinosporaceae</taxon>
        <taxon>Carbonactinospora</taxon>
    </lineage>
</organism>
<evidence type="ECO:0000256" key="9">
    <source>
        <dbReference type="ARBA" id="ARBA00023004"/>
    </source>
</evidence>
<evidence type="ECO:0000256" key="11">
    <source>
        <dbReference type="ARBA" id="ARBA00023204"/>
    </source>
</evidence>
<dbReference type="NCBIfam" id="TIGR00758">
    <property type="entry name" value="UDG_fam4"/>
    <property type="match status" value="1"/>
</dbReference>
<dbReference type="Proteomes" id="UP000070659">
    <property type="component" value="Unassembled WGS sequence"/>
</dbReference>
<evidence type="ECO:0000313" key="14">
    <source>
        <dbReference type="Proteomes" id="UP000070659"/>
    </source>
</evidence>
<keyword evidence="6" id="KW-0479">Metal-binding</keyword>
<proteinExistence type="inferred from homology"/>
<evidence type="ECO:0000256" key="6">
    <source>
        <dbReference type="ARBA" id="ARBA00022723"/>
    </source>
</evidence>
<evidence type="ECO:0000256" key="5">
    <source>
        <dbReference type="ARBA" id="ARBA00022485"/>
    </source>
</evidence>
<keyword evidence="8" id="KW-0378">Hydrolase</keyword>
<dbReference type="InterPro" id="IPR051536">
    <property type="entry name" value="UDG_Type-4/5"/>
</dbReference>
<dbReference type="Gene3D" id="3.40.470.10">
    <property type="entry name" value="Uracil-DNA glycosylase-like domain"/>
    <property type="match status" value="1"/>
</dbReference>
<dbReference type="EC" id="3.2.2.27" evidence="3"/>
<dbReference type="PATRIC" id="fig|1469144.8.peg.3146"/>
<comment type="similarity">
    <text evidence="2">Belongs to the uracil-DNA glycosylase (UDG) superfamily. Type 4 (UDGa) family.</text>
</comment>
<evidence type="ECO:0000256" key="7">
    <source>
        <dbReference type="ARBA" id="ARBA00022763"/>
    </source>
</evidence>
<feature type="domain" description="Uracil-DNA glycosylase-like" evidence="12">
    <location>
        <begin position="23"/>
        <end position="172"/>
    </location>
</feature>
<protein>
    <recommendedName>
        <fullName evidence="4">Type-4 uracil-DNA glycosylase</fullName>
        <ecNumber evidence="3">3.2.2.27</ecNumber>
    </recommendedName>
</protein>
<accession>A0A132N1M5</accession>
<dbReference type="GO" id="GO:0051539">
    <property type="term" value="F:4 iron, 4 sulfur cluster binding"/>
    <property type="evidence" value="ECO:0007669"/>
    <property type="project" value="UniProtKB-KW"/>
</dbReference>
<dbReference type="InterPro" id="IPR005122">
    <property type="entry name" value="Uracil-DNA_glycosylase-like"/>
</dbReference>
<evidence type="ECO:0000256" key="4">
    <source>
        <dbReference type="ARBA" id="ARBA00019403"/>
    </source>
</evidence>